<reference evidence="30" key="1">
    <citation type="submission" date="2025-08" db="UniProtKB">
        <authorList>
            <consortium name="RefSeq"/>
        </authorList>
    </citation>
    <scope>IDENTIFICATION</scope>
</reference>
<keyword evidence="13" id="KW-0460">Magnesium</keyword>
<dbReference type="FunFam" id="3.30.210.10:FF:000002">
    <property type="entry name" value="DNA polymerase"/>
    <property type="match status" value="1"/>
</dbReference>
<comment type="function">
    <text evidence="23">Repair polymerase that plays a key role in base-excision repair. During this process, the damaged base is excised by specific DNA glycosylases, the DNA backbone is nicked at the abasic site by an apurinic/apyrimidic (AP) endonuclease, and POLB removes 5'-deoxyribose-phosphate from the preincised AP site acting as a 5'-deoxyribose-phosphate lyase (5'-dRP lyase); through its DNA polymerase activity, it adds one nucleotide to the 3' end of the arising single-nucleotide gap. Conducts 'gap-filling' DNA synthesis in a stepwise distributive fashion rather than in a processive fashion as for other DNA polymerases. It is also able to cleave sugar-phosphate bonds 3' to an intact AP site, acting as an AP lyase.</text>
</comment>
<dbReference type="GO" id="GO:0046872">
    <property type="term" value="F:metal ion binding"/>
    <property type="evidence" value="ECO:0007669"/>
    <property type="project" value="UniProtKB-UniRule"/>
</dbReference>
<dbReference type="InterPro" id="IPR028207">
    <property type="entry name" value="DNA_pol_B_palm_palm"/>
</dbReference>
<evidence type="ECO:0000256" key="25">
    <source>
        <dbReference type="PIRSR" id="PIRSR622312-50"/>
    </source>
</evidence>
<dbReference type="InterPro" id="IPR029398">
    <property type="entry name" value="PolB_thumb"/>
</dbReference>
<evidence type="ECO:0000256" key="18">
    <source>
        <dbReference type="ARBA" id="ARBA00023204"/>
    </source>
</evidence>
<evidence type="ECO:0000256" key="26">
    <source>
        <dbReference type="RuleBase" id="RU366014"/>
    </source>
</evidence>
<name>A0A6I9X4D2_9HYME</name>
<keyword evidence="11" id="KW-0479">Metal-binding</keyword>
<dbReference type="RefSeq" id="XP_011647530.1">
    <property type="nucleotide sequence ID" value="XM_011649228.1"/>
</dbReference>
<dbReference type="InterPro" id="IPR002054">
    <property type="entry name" value="DNA-dir_DNA_pol_X"/>
</dbReference>
<keyword evidence="12 26" id="KW-0227">DNA damage</keyword>
<dbReference type="Pfam" id="PF14792">
    <property type="entry name" value="DNA_pol_B_palm"/>
    <property type="match status" value="1"/>
</dbReference>
<evidence type="ECO:0000256" key="7">
    <source>
        <dbReference type="ARBA" id="ARBA00022634"/>
    </source>
</evidence>
<evidence type="ECO:0000256" key="2">
    <source>
        <dbReference type="ARBA" id="ARBA00004123"/>
    </source>
</evidence>
<comment type="catalytic activity">
    <reaction evidence="24 26">
        <text>DNA(n) + a 2'-deoxyribonucleoside 5'-triphosphate = DNA(n+1) + diphosphate</text>
        <dbReference type="Rhea" id="RHEA:22508"/>
        <dbReference type="Rhea" id="RHEA-COMP:17339"/>
        <dbReference type="Rhea" id="RHEA-COMP:17340"/>
        <dbReference type="ChEBI" id="CHEBI:33019"/>
        <dbReference type="ChEBI" id="CHEBI:61560"/>
        <dbReference type="ChEBI" id="CHEBI:173112"/>
        <dbReference type="EC" id="2.7.7.7"/>
    </reaction>
</comment>
<dbReference type="InterPro" id="IPR019843">
    <property type="entry name" value="DNA_pol-X_BS"/>
</dbReference>
<evidence type="ECO:0000256" key="22">
    <source>
        <dbReference type="ARBA" id="ARBA00044678"/>
    </source>
</evidence>
<dbReference type="Gene3D" id="1.10.150.110">
    <property type="entry name" value="DNA polymerase beta, N-terminal domain-like"/>
    <property type="match status" value="1"/>
</dbReference>
<evidence type="ECO:0000256" key="23">
    <source>
        <dbReference type="ARBA" id="ARBA00045548"/>
    </source>
</evidence>
<evidence type="ECO:0000256" key="19">
    <source>
        <dbReference type="ARBA" id="ARBA00023239"/>
    </source>
</evidence>
<keyword evidence="15 26" id="KW-0239">DNA-directed DNA polymerase</keyword>
<dbReference type="KEGG" id="pbar:105433787"/>
<dbReference type="EC" id="2.7.7.7" evidence="26"/>
<evidence type="ECO:0000256" key="15">
    <source>
        <dbReference type="ARBA" id="ARBA00022932"/>
    </source>
</evidence>
<keyword evidence="19" id="KW-0456">Lyase</keyword>
<proteinExistence type="inferred from homology"/>
<dbReference type="InterPro" id="IPR043519">
    <property type="entry name" value="NT_sf"/>
</dbReference>
<dbReference type="GO" id="GO:0005634">
    <property type="term" value="C:nucleus"/>
    <property type="evidence" value="ECO:0007669"/>
    <property type="project" value="UniProtKB-SubCell"/>
</dbReference>
<keyword evidence="9 26" id="KW-0548">Nucleotidyltransferase</keyword>
<evidence type="ECO:0000256" key="20">
    <source>
        <dbReference type="ARBA" id="ARBA00023242"/>
    </source>
</evidence>
<dbReference type="InterPro" id="IPR027421">
    <property type="entry name" value="DNA_pol_lamdba_lyase_dom_sf"/>
</dbReference>
<dbReference type="SUPFAM" id="SSF47802">
    <property type="entry name" value="DNA polymerase beta, N-terminal domain-like"/>
    <property type="match status" value="1"/>
</dbReference>
<dbReference type="Gene3D" id="3.30.210.10">
    <property type="entry name" value="DNA polymerase, thumb domain"/>
    <property type="match status" value="1"/>
</dbReference>
<keyword evidence="18 26" id="KW-0234">DNA repair</keyword>
<dbReference type="SMART" id="SM00483">
    <property type="entry name" value="POLXc"/>
    <property type="match status" value="1"/>
</dbReference>
<comment type="cofactor">
    <cofactor evidence="1">
        <name>Mg(2+)</name>
        <dbReference type="ChEBI" id="CHEBI:18420"/>
    </cofactor>
</comment>
<keyword evidence="20 26" id="KW-0539">Nucleus</keyword>
<evidence type="ECO:0000256" key="17">
    <source>
        <dbReference type="ARBA" id="ARBA00023125"/>
    </source>
</evidence>
<dbReference type="GeneID" id="105433787"/>
<evidence type="ECO:0000256" key="11">
    <source>
        <dbReference type="ARBA" id="ARBA00022723"/>
    </source>
</evidence>
<dbReference type="Gene3D" id="3.30.460.10">
    <property type="entry name" value="Beta Polymerase, domain 2"/>
    <property type="match status" value="1"/>
</dbReference>
<dbReference type="GO" id="GO:0003887">
    <property type="term" value="F:DNA-directed DNA polymerase activity"/>
    <property type="evidence" value="ECO:0007669"/>
    <property type="project" value="UniProtKB-UniRule"/>
</dbReference>
<dbReference type="GO" id="GO:0005737">
    <property type="term" value="C:cytoplasm"/>
    <property type="evidence" value="ECO:0007669"/>
    <property type="project" value="UniProtKB-SubCell"/>
</dbReference>
<evidence type="ECO:0000256" key="1">
    <source>
        <dbReference type="ARBA" id="ARBA00001946"/>
    </source>
</evidence>
<evidence type="ECO:0000256" key="12">
    <source>
        <dbReference type="ARBA" id="ARBA00022763"/>
    </source>
</evidence>
<dbReference type="InterPro" id="IPR003583">
    <property type="entry name" value="Hlx-hairpin-Hlx_DNA-bd_motif"/>
</dbReference>
<keyword evidence="6" id="KW-0963">Cytoplasm</keyword>
<dbReference type="InterPro" id="IPR010996">
    <property type="entry name" value="HHH_MUS81"/>
</dbReference>
<dbReference type="GO" id="GO:0006284">
    <property type="term" value="P:base-excision repair"/>
    <property type="evidence" value="ECO:0007669"/>
    <property type="project" value="TreeGrafter"/>
</dbReference>
<dbReference type="GO" id="GO:0003677">
    <property type="term" value="F:DNA binding"/>
    <property type="evidence" value="ECO:0007669"/>
    <property type="project" value="UniProtKB-UniRule"/>
</dbReference>
<keyword evidence="16" id="KW-0915">Sodium</keyword>
<feature type="domain" description="Helix-hairpin-helix DNA-binding motif class 1" evidence="27">
    <location>
        <begin position="161"/>
        <end position="180"/>
    </location>
</feature>
<keyword evidence="8 26" id="KW-0808">Transferase</keyword>
<dbReference type="SUPFAM" id="SSF81585">
    <property type="entry name" value="PsbU/PolX domain-like"/>
    <property type="match status" value="1"/>
</dbReference>
<evidence type="ECO:0000256" key="24">
    <source>
        <dbReference type="ARBA" id="ARBA00049244"/>
    </source>
</evidence>
<evidence type="ECO:0000259" key="28">
    <source>
        <dbReference type="SMART" id="SM00483"/>
    </source>
</evidence>
<organism evidence="29 30">
    <name type="scientific">Pogonomyrmex barbatus</name>
    <name type="common">red harvester ant</name>
    <dbReference type="NCBI Taxonomy" id="144034"/>
    <lineage>
        <taxon>Eukaryota</taxon>
        <taxon>Metazoa</taxon>
        <taxon>Ecdysozoa</taxon>
        <taxon>Arthropoda</taxon>
        <taxon>Hexapoda</taxon>
        <taxon>Insecta</taxon>
        <taxon>Pterygota</taxon>
        <taxon>Neoptera</taxon>
        <taxon>Endopterygota</taxon>
        <taxon>Hymenoptera</taxon>
        <taxon>Apocrita</taxon>
        <taxon>Aculeata</taxon>
        <taxon>Formicoidea</taxon>
        <taxon>Formicidae</taxon>
        <taxon>Myrmicinae</taxon>
        <taxon>Pogonomyrmex</taxon>
    </lineage>
</organism>
<evidence type="ECO:0000256" key="3">
    <source>
        <dbReference type="ARBA" id="ARBA00004496"/>
    </source>
</evidence>
<evidence type="ECO:0000256" key="21">
    <source>
        <dbReference type="ARBA" id="ARBA00044632"/>
    </source>
</evidence>
<accession>A0A6I9X4D2</accession>
<dbReference type="OrthoDB" id="205514at2759"/>
<dbReference type="Gene3D" id="1.10.150.20">
    <property type="entry name" value="5' to 3' exonuclease, C-terminal subdomain"/>
    <property type="match status" value="1"/>
</dbReference>
<evidence type="ECO:0000256" key="4">
    <source>
        <dbReference type="ARBA" id="ARBA00008323"/>
    </source>
</evidence>
<protein>
    <recommendedName>
        <fullName evidence="26">DNA polymerase</fullName>
        <ecNumber evidence="26">2.7.7.7</ecNumber>
    </recommendedName>
</protein>
<comment type="catalytic activity">
    <reaction evidence="22">
        <text>a 5'-end 2'-deoxyribose-2'-deoxyribonucleotide-DNA = (2E,4S)-4-hydroxypenten-2-al-5-phosphate + a 5'-end 5'-phospho-2'-deoxyribonucleoside-DNA + H(+)</text>
        <dbReference type="Rhea" id="RHEA:76255"/>
        <dbReference type="Rhea" id="RHEA-COMP:13180"/>
        <dbReference type="Rhea" id="RHEA-COMP:18657"/>
        <dbReference type="ChEBI" id="CHEBI:15378"/>
        <dbReference type="ChEBI" id="CHEBI:136412"/>
        <dbReference type="ChEBI" id="CHEBI:195194"/>
        <dbReference type="ChEBI" id="CHEBI:195195"/>
    </reaction>
</comment>
<evidence type="ECO:0000313" key="29">
    <source>
        <dbReference type="Proteomes" id="UP000504615"/>
    </source>
</evidence>
<evidence type="ECO:0000256" key="16">
    <source>
        <dbReference type="ARBA" id="ARBA00023053"/>
    </source>
</evidence>
<dbReference type="InterPro" id="IPR002008">
    <property type="entry name" value="DNA_pol_X_beta-like"/>
</dbReference>
<keyword evidence="10" id="KW-0235">DNA replication</keyword>
<keyword evidence="7" id="KW-0237">DNA synthesis</keyword>
<dbReference type="InterPro" id="IPR022312">
    <property type="entry name" value="DNA_pol_X"/>
</dbReference>
<dbReference type="FunFam" id="1.10.150.20:FF:000026">
    <property type="entry name" value="DNA polymerase beta"/>
    <property type="match status" value="1"/>
</dbReference>
<keyword evidence="17" id="KW-0238">DNA-binding</keyword>
<dbReference type="SMART" id="SM00278">
    <property type="entry name" value="HhH1"/>
    <property type="match status" value="2"/>
</dbReference>
<dbReference type="CDD" id="cd00141">
    <property type="entry name" value="NT_POLXc"/>
    <property type="match status" value="1"/>
</dbReference>
<evidence type="ECO:0000259" key="27">
    <source>
        <dbReference type="SMART" id="SM00278"/>
    </source>
</evidence>
<keyword evidence="14" id="KW-0832">Ubl conjugation</keyword>
<evidence type="ECO:0000256" key="10">
    <source>
        <dbReference type="ARBA" id="ARBA00022705"/>
    </source>
</evidence>
<comment type="subcellular location">
    <subcellularLocation>
        <location evidence="3">Cytoplasm</location>
    </subcellularLocation>
    <subcellularLocation>
        <location evidence="2 26">Nucleus</location>
    </subcellularLocation>
</comment>
<evidence type="ECO:0000256" key="13">
    <source>
        <dbReference type="ARBA" id="ARBA00022842"/>
    </source>
</evidence>
<evidence type="ECO:0000256" key="9">
    <source>
        <dbReference type="ARBA" id="ARBA00022695"/>
    </source>
</evidence>
<comment type="similarity">
    <text evidence="4 26">Belongs to the DNA polymerase type-X family.</text>
</comment>
<sequence length="398" mass="45655">MLCIFSAVTCRDTLCIYVVNIFIYKTSKILTVKEYNNKYTKLRSDKLNRTFFRNLHRVFFVMGKRKATNNANNPNQDLCDFLMELADYERNVSKNVYKYNAYRKAAGTLGALTERVKSGEEAKKLPGIGVKIAKKIDEFLQTGKLQKLEDIKKDETNVAINLLARVSGIGPAKAKELVEAGIKTLEDLKKHQDKLTHHQKLGLKYFGDFEKKIPRAEIAQIEKMLKDIIKELNSAYLVTICGSYRRGKEESGDIDVLITHPNYTSKAKDEQKRAVSLKAIVECLEKKRLITDTISLGSAKFMGVCRLPGDKSKPFRRLDIRLTFYDQYYCAILYFTGSDLFNKNMRAHALEKKYTLNEYTLKRLTTEGCPGEAEKIRSEEDIFKILGLSYKDPKDRNI</sequence>
<dbReference type="Pfam" id="PF14791">
    <property type="entry name" value="DNA_pol_B_thumb"/>
    <property type="match status" value="1"/>
</dbReference>
<dbReference type="InterPro" id="IPR018944">
    <property type="entry name" value="DNA_pol_lambd_fingers_domain"/>
</dbReference>
<comment type="function">
    <text evidence="26">DNA polymerase that functions in several pathways of DNA repair. Involved in base excision repair (BER) responsible for repair of lesions that give rise to abasic (AP) sites in DNA. Also contributes to DNA double-strand break repair by non-homologous end joining and homologous recombination. Has both template-dependent and template-independent (terminal transferase) DNA polymerase activities. Has also a 5'-deoxyribose-5-phosphate lyase (dRP lyase) activity.</text>
</comment>
<dbReference type="PANTHER" id="PTHR11276:SF42">
    <property type="entry name" value="DNA POLYMERASE BETA"/>
    <property type="match status" value="1"/>
</dbReference>
<dbReference type="PRINTS" id="PR00869">
    <property type="entry name" value="DNAPOLX"/>
</dbReference>
<dbReference type="Proteomes" id="UP000504615">
    <property type="component" value="Unplaced"/>
</dbReference>
<dbReference type="SUPFAM" id="SSF81301">
    <property type="entry name" value="Nucleotidyltransferase"/>
    <property type="match status" value="1"/>
</dbReference>
<dbReference type="PANTHER" id="PTHR11276">
    <property type="entry name" value="DNA POLYMERASE TYPE-X FAMILY MEMBER"/>
    <property type="match status" value="1"/>
</dbReference>
<dbReference type="Pfam" id="PF10391">
    <property type="entry name" value="DNA_pol_lambd_f"/>
    <property type="match status" value="1"/>
</dbReference>
<keyword evidence="29" id="KW-1185">Reference proteome</keyword>
<dbReference type="GO" id="GO:0140078">
    <property type="term" value="F:class I DNA-(apurinic or apyrimidinic site) endonuclease activity"/>
    <property type="evidence" value="ECO:0007669"/>
    <property type="project" value="UniProtKB-EC"/>
</dbReference>
<evidence type="ECO:0000256" key="8">
    <source>
        <dbReference type="ARBA" id="ARBA00022679"/>
    </source>
</evidence>
<feature type="active site" description="Nucleophile; Schiff-base intermediate with DNA; for 5'-dRP lyase activity" evidence="25">
    <location>
        <position position="135"/>
    </location>
</feature>
<dbReference type="FunFam" id="1.10.150.110:FF:000005">
    <property type="entry name" value="DNA polymerase POL4"/>
    <property type="match status" value="1"/>
</dbReference>
<evidence type="ECO:0000256" key="6">
    <source>
        <dbReference type="ARBA" id="ARBA00022490"/>
    </source>
</evidence>
<feature type="domain" description="Helix-hairpin-helix DNA-binding motif class 1" evidence="27">
    <location>
        <begin position="120"/>
        <end position="139"/>
    </location>
</feature>
<evidence type="ECO:0000256" key="5">
    <source>
        <dbReference type="ARBA" id="ARBA00022481"/>
    </source>
</evidence>
<gene>
    <name evidence="30" type="primary">LOC105433787</name>
</gene>
<comment type="catalytic activity">
    <reaction evidence="21">
        <text>2'-deoxyribonucleotide-(2'-deoxyribose 5'-phosphate)-2'-deoxyribonucleotide-DNA = a 3'-end 2'-deoxyribonucleotide-(2,3-dehydro-2,3-deoxyribose 5'-phosphate)-DNA + a 5'-end 5'-phospho-2'-deoxyribonucleoside-DNA + H(+)</text>
        <dbReference type="Rhea" id="RHEA:66592"/>
        <dbReference type="Rhea" id="RHEA-COMP:13180"/>
        <dbReference type="Rhea" id="RHEA-COMP:16897"/>
        <dbReference type="Rhea" id="RHEA-COMP:17067"/>
        <dbReference type="ChEBI" id="CHEBI:15378"/>
        <dbReference type="ChEBI" id="CHEBI:136412"/>
        <dbReference type="ChEBI" id="CHEBI:157695"/>
        <dbReference type="ChEBI" id="CHEBI:167181"/>
        <dbReference type="EC" id="4.2.99.18"/>
    </reaction>
</comment>
<dbReference type="PRINTS" id="PR00870">
    <property type="entry name" value="DNAPOLXBETA"/>
</dbReference>
<keyword evidence="5" id="KW-0488">Methylation</keyword>
<dbReference type="GO" id="GO:0006303">
    <property type="term" value="P:double-strand break repair via nonhomologous end joining"/>
    <property type="evidence" value="ECO:0007669"/>
    <property type="project" value="TreeGrafter"/>
</dbReference>
<dbReference type="AlphaFoldDB" id="A0A6I9X4D2"/>
<evidence type="ECO:0000313" key="30">
    <source>
        <dbReference type="RefSeq" id="XP_011647530.1"/>
    </source>
</evidence>
<dbReference type="InterPro" id="IPR037160">
    <property type="entry name" value="DNA_Pol_thumb_sf"/>
</dbReference>
<evidence type="ECO:0000256" key="14">
    <source>
        <dbReference type="ARBA" id="ARBA00022843"/>
    </source>
</evidence>
<dbReference type="PROSITE" id="PS00522">
    <property type="entry name" value="DNA_POLYMERASE_X"/>
    <property type="match status" value="1"/>
</dbReference>
<dbReference type="Pfam" id="PF14716">
    <property type="entry name" value="HHH_8"/>
    <property type="match status" value="1"/>
</dbReference>
<feature type="domain" description="DNA-directed DNA polymerase X" evidence="28">
    <location>
        <begin position="73"/>
        <end position="397"/>
    </location>
</feature>